<feature type="compositionally biased region" description="Basic and acidic residues" evidence="8">
    <location>
        <begin position="521"/>
        <end position="531"/>
    </location>
</feature>
<organism evidence="9 10">
    <name type="scientific">Linnemannia gamsii</name>
    <dbReference type="NCBI Taxonomy" id="64522"/>
    <lineage>
        <taxon>Eukaryota</taxon>
        <taxon>Fungi</taxon>
        <taxon>Fungi incertae sedis</taxon>
        <taxon>Mucoromycota</taxon>
        <taxon>Mortierellomycotina</taxon>
        <taxon>Mortierellomycetes</taxon>
        <taxon>Mortierellales</taxon>
        <taxon>Mortierellaceae</taxon>
        <taxon>Linnemannia</taxon>
    </lineage>
</organism>
<feature type="compositionally biased region" description="Low complexity" evidence="8">
    <location>
        <begin position="1212"/>
        <end position="1225"/>
    </location>
</feature>
<dbReference type="PANTHER" id="PTHR21541">
    <property type="entry name" value="BTB POZ DOMAIN CONTAINING 12"/>
    <property type="match status" value="1"/>
</dbReference>
<feature type="compositionally biased region" description="Basic and acidic residues" evidence="8">
    <location>
        <begin position="236"/>
        <end position="255"/>
    </location>
</feature>
<accession>A0ABQ7K8P3</accession>
<feature type="compositionally biased region" description="Polar residues" evidence="8">
    <location>
        <begin position="82"/>
        <end position="102"/>
    </location>
</feature>
<evidence type="ECO:0000256" key="5">
    <source>
        <dbReference type="ARBA" id="ARBA00023204"/>
    </source>
</evidence>
<dbReference type="PANTHER" id="PTHR21541:SF3">
    <property type="entry name" value="STRUCTURE-SPECIFIC ENDONUCLEASE SUBUNIT SLX4"/>
    <property type="match status" value="1"/>
</dbReference>
<feature type="region of interest" description="Disordered" evidence="8">
    <location>
        <begin position="1205"/>
        <end position="1263"/>
    </location>
</feature>
<keyword evidence="10" id="KW-1185">Reference proteome</keyword>
<feature type="compositionally biased region" description="Low complexity" evidence="8">
    <location>
        <begin position="607"/>
        <end position="627"/>
    </location>
</feature>
<evidence type="ECO:0000313" key="10">
    <source>
        <dbReference type="Proteomes" id="UP001194696"/>
    </source>
</evidence>
<feature type="compositionally biased region" description="Low complexity" evidence="8">
    <location>
        <begin position="297"/>
        <end position="317"/>
    </location>
</feature>
<evidence type="ECO:0000256" key="3">
    <source>
        <dbReference type="ARBA" id="ARBA00022763"/>
    </source>
</evidence>
<feature type="compositionally biased region" description="Polar residues" evidence="8">
    <location>
        <begin position="218"/>
        <end position="233"/>
    </location>
</feature>
<proteinExistence type="inferred from homology"/>
<keyword evidence="4" id="KW-0233">DNA recombination</keyword>
<comment type="caution">
    <text evidence="9">The sequence shown here is derived from an EMBL/GenBank/DDBJ whole genome shotgun (WGS) entry which is preliminary data.</text>
</comment>
<evidence type="ECO:0000256" key="6">
    <source>
        <dbReference type="ARBA" id="ARBA00023242"/>
    </source>
</evidence>
<feature type="region of interest" description="Disordered" evidence="8">
    <location>
        <begin position="1006"/>
        <end position="1076"/>
    </location>
</feature>
<feature type="compositionally biased region" description="Polar residues" evidence="8">
    <location>
        <begin position="193"/>
        <end position="208"/>
    </location>
</feature>
<protein>
    <recommendedName>
        <fullName evidence="7">Structure-specific endonuclease subunit SLX4</fullName>
    </recommendedName>
</protein>
<feature type="region of interest" description="Disordered" evidence="8">
    <location>
        <begin position="1383"/>
        <end position="1457"/>
    </location>
</feature>
<feature type="compositionally biased region" description="Pro residues" evidence="8">
    <location>
        <begin position="1041"/>
        <end position="1052"/>
    </location>
</feature>
<feature type="region of interest" description="Disordered" evidence="8">
    <location>
        <begin position="792"/>
        <end position="814"/>
    </location>
</feature>
<feature type="compositionally biased region" description="Gly residues" evidence="8">
    <location>
        <begin position="1515"/>
        <end position="1528"/>
    </location>
</feature>
<feature type="region of interest" description="Disordered" evidence="8">
    <location>
        <begin position="1286"/>
        <end position="1320"/>
    </location>
</feature>
<feature type="region of interest" description="Disordered" evidence="8">
    <location>
        <begin position="607"/>
        <end position="630"/>
    </location>
</feature>
<feature type="compositionally biased region" description="Basic and acidic residues" evidence="8">
    <location>
        <begin position="263"/>
        <end position="277"/>
    </location>
</feature>
<evidence type="ECO:0000256" key="7">
    <source>
        <dbReference type="ARBA" id="ARBA00029496"/>
    </source>
</evidence>
<evidence type="ECO:0000313" key="9">
    <source>
        <dbReference type="EMBL" id="KAG0294069.1"/>
    </source>
</evidence>
<gene>
    <name evidence="9" type="ORF">BGZ96_001824</name>
</gene>
<keyword evidence="5" id="KW-0234">DNA repair</keyword>
<comment type="subcellular location">
    <subcellularLocation>
        <location evidence="1">Nucleus</location>
    </subcellularLocation>
</comment>
<feature type="compositionally biased region" description="Polar residues" evidence="8">
    <location>
        <begin position="134"/>
        <end position="144"/>
    </location>
</feature>
<feature type="compositionally biased region" description="Acidic residues" evidence="8">
    <location>
        <begin position="1565"/>
        <end position="1583"/>
    </location>
</feature>
<feature type="compositionally biased region" description="Low complexity" evidence="8">
    <location>
        <begin position="49"/>
        <end position="60"/>
    </location>
</feature>
<comment type="similarity">
    <text evidence="2">Belongs to the SLX4 family.</text>
</comment>
<evidence type="ECO:0000256" key="2">
    <source>
        <dbReference type="ARBA" id="ARBA00006661"/>
    </source>
</evidence>
<evidence type="ECO:0000256" key="1">
    <source>
        <dbReference type="ARBA" id="ARBA00004123"/>
    </source>
</evidence>
<sequence length="1672" mass="183548">MPLGMLDGDEDDDDFESLTPRSIRLRNSTPPPKRPAPTLSSKQQRQRPRQQSQQQKQQKQQKQDRSLSTHALKRPQSDLSERMSTPTSSQTSVTATPSTSKPRTGLPLSLKKPMPKSNPSSQVATRTIDYPATTAATPGYLSNSPKLRDKEAVMIVLDSESEVDSDLDTDCHVTPPSLCPEIALGSTQIGGVLSNQPLSRTDSGQNYKRTPPILIPSTKIQNTQESIASSQGSIDHYQEHDRLDDDFPLIKDPEPRSPVFDEQDTRMDCAQDSEDRWSLSPRIENPHLSDLIAATASPVASTGSPSTGSASTVAAPSSPEPLVIDDDDNDDDEASVHTAYRVDVSVTSPMQTDDYLPSTLGGDDIIECVVCGKLLTHLDPARVDYHINNCIDEQQQQQQDAAQFLDQKANPPRISTSHTEFAGAQVDYLARVRTCPICKLDWPSKGKAKTGAGTHTRKARQKVEHMKRCAKANKRTIQSVLYQVRLLKERYERSLVLGTPMESASQDVGGESKSDEEDRSSDETNHIESRPKACRKLKINNTVTKQVVSLSDNADTDFASDAIITMVHVPVVTQSKLTKLQRMHQDQQDDGLQMALAISMSMCDTDSGTLAGSNSESSSGNQGSSSSWTMASAVVRKGVKRRKQTERDRNETTVLPFAEVQHLIQNNVHSLLFPETDDSAPARFSADDGISTGAMVKTPPWGPSRFSGDAEDVDVEVNLSQTSELGTASPTKSLWNLSHLKDTRDGSLEDATMRGVREASVALVQAGSGLEFDKEKYVTRFMRRYIREGQNIREGSKSAEPASPQQESSKYTSPLWSVSKSRRISFREQRKGQEGESVIALKSEIVGHLDEMQRSIEQAKQVAYVKILESIERNPVAAARLTPPKYCNPIIVEESKAKDDIVDEDTIFLSQNIYQGPSSPLLRYSKVSEQERSVSPLLPDSLPATSPSPRDLVEDADSPIREALSQDLNRSCNMDDTVNDLAMDDYDAYQGDNYAYSSGVIVYSPSPSPRPLSPQQLASPQPASPPPVVRAMNPYDFSELSPPPEIEPPKTPVKPSRRKKAIRAPSSSSPDLLLGELPPPLDFAKMGYHKADELTDLATSDNEATGGWDDVKTPKKSRRSNKAAGGNSSLKLPRRPRNTYKIGKTLPVQTQSQQETLKHNLPTAASISVRLEPLPPTSAVGGEGGLEELGNWPTASQLIAARRAATLQGDGQEQQQSSSQALASSHRSTVPSQSIPSPRRPVVYSQSAMSPRRPASGRPGSDLVESYRKAATRARNAANGTLQAMVHSQPQAGSQSQIQTQTQSLSQAAPQTPTNKAARARAQEFAAAAARAVETMKAQESMPRYDMMSVSTLRMLGVGFGLKATSKKMLSEQLTAIWERVHEGTPKADQQEGEGVQTENSSSGESSSRGVQLQQNNRWEPNQDEPTATSSPFLDQDDRTASPPLLQYMDDTAPGYMSPILSDNDHTYDHMFDNDNHYDSNYDMAYDNHSDGYEYGLDKDAGSDRGETFVHTKRGGGGGSTAKFGGGSQHKESLCKDDDDVDGGAYGDRGSSSSDQDDFSQLSRDEDDEEHGGEDMEEASDQEELGITPPTLEHQLFDFLSKASHLRKQYLVYKPLDLEQVWEECSAAQIRCTRQQLRQFLDRQSIICFVPAHSTLQSWRKTRAKKQKRAHP</sequence>
<feature type="region of interest" description="Disordered" evidence="8">
    <location>
        <begin position="933"/>
        <end position="954"/>
    </location>
</feature>
<dbReference type="Pfam" id="PF09494">
    <property type="entry name" value="Slx4"/>
    <property type="match status" value="1"/>
</dbReference>
<feature type="region of interest" description="Disordered" evidence="8">
    <location>
        <begin position="193"/>
        <end position="212"/>
    </location>
</feature>
<feature type="compositionally biased region" description="Polar residues" evidence="8">
    <location>
        <begin position="803"/>
        <end position="814"/>
    </location>
</feature>
<dbReference type="InterPro" id="IPR018574">
    <property type="entry name" value="Structure-sp_endonuc_su_Slx4"/>
</dbReference>
<feature type="region of interest" description="Disordered" evidence="8">
    <location>
        <begin position="1"/>
        <end position="144"/>
    </location>
</feature>
<dbReference type="Proteomes" id="UP001194696">
    <property type="component" value="Unassembled WGS sequence"/>
</dbReference>
<feature type="region of interest" description="Disordered" evidence="8">
    <location>
        <begin position="1504"/>
        <end position="1583"/>
    </location>
</feature>
<feature type="region of interest" description="Disordered" evidence="8">
    <location>
        <begin position="218"/>
        <end position="280"/>
    </location>
</feature>
<feature type="compositionally biased region" description="Acidic residues" evidence="8">
    <location>
        <begin position="7"/>
        <end position="16"/>
    </location>
</feature>
<keyword evidence="3" id="KW-0227">DNA damage</keyword>
<feature type="compositionally biased region" description="Low complexity" evidence="8">
    <location>
        <begin position="1548"/>
        <end position="1562"/>
    </location>
</feature>
<feature type="compositionally biased region" description="Low complexity" evidence="8">
    <location>
        <begin position="1065"/>
        <end position="1076"/>
    </location>
</feature>
<feature type="region of interest" description="Disordered" evidence="8">
    <location>
        <begin position="498"/>
        <end position="533"/>
    </location>
</feature>
<keyword evidence="6" id="KW-0539">Nucleus</keyword>
<evidence type="ECO:0000256" key="8">
    <source>
        <dbReference type="SAM" id="MobiDB-lite"/>
    </source>
</evidence>
<feature type="region of interest" description="Disordered" evidence="8">
    <location>
        <begin position="297"/>
        <end position="320"/>
    </location>
</feature>
<feature type="region of interest" description="Disordered" evidence="8">
    <location>
        <begin position="1100"/>
        <end position="1156"/>
    </location>
</feature>
<feature type="compositionally biased region" description="Polar residues" evidence="8">
    <location>
        <begin position="1409"/>
        <end position="1433"/>
    </location>
</feature>
<dbReference type="EMBL" id="JAAAIM010000132">
    <property type="protein sequence ID" value="KAG0294069.1"/>
    <property type="molecule type" value="Genomic_DNA"/>
</dbReference>
<reference evidence="9 10" key="1">
    <citation type="journal article" date="2020" name="Fungal Divers.">
        <title>Resolving the Mortierellaceae phylogeny through synthesis of multi-gene phylogenetics and phylogenomics.</title>
        <authorList>
            <person name="Vandepol N."/>
            <person name="Liber J."/>
            <person name="Desiro A."/>
            <person name="Na H."/>
            <person name="Kennedy M."/>
            <person name="Barry K."/>
            <person name="Grigoriev I.V."/>
            <person name="Miller A.N."/>
            <person name="O'Donnell K."/>
            <person name="Stajich J.E."/>
            <person name="Bonito G."/>
        </authorList>
    </citation>
    <scope>NUCLEOTIDE SEQUENCE [LARGE SCALE GENOMIC DNA]</scope>
    <source>
        <strain evidence="9 10">AD045</strain>
    </source>
</reference>
<feature type="compositionally biased region" description="Low complexity" evidence="8">
    <location>
        <begin position="1288"/>
        <end position="1312"/>
    </location>
</feature>
<evidence type="ECO:0000256" key="4">
    <source>
        <dbReference type="ARBA" id="ARBA00023172"/>
    </source>
</evidence>
<name>A0ABQ7K8P3_9FUNG</name>
<feature type="compositionally biased region" description="Polar residues" evidence="8">
    <location>
        <begin position="1226"/>
        <end position="1236"/>
    </location>
</feature>